<evidence type="ECO:0000313" key="1">
    <source>
        <dbReference type="EMBL" id="OAA33260.1"/>
    </source>
</evidence>
<protein>
    <submittedName>
        <fullName evidence="1">Glycosyl transferase family protein</fullName>
    </submittedName>
</protein>
<dbReference type="STRING" id="1081109.A0A166V4I0"/>
<dbReference type="OrthoDB" id="2014201at2759"/>
<dbReference type="Pfam" id="PF01501">
    <property type="entry name" value="Glyco_transf_8"/>
    <property type="match status" value="1"/>
</dbReference>
<dbReference type="InterPro" id="IPR002495">
    <property type="entry name" value="Glyco_trans_8"/>
</dbReference>
<evidence type="ECO:0000313" key="2">
    <source>
        <dbReference type="Proteomes" id="UP000078544"/>
    </source>
</evidence>
<keyword evidence="1" id="KW-0808">Transferase</keyword>
<dbReference type="CDD" id="cd02537">
    <property type="entry name" value="GT8_Glycogenin"/>
    <property type="match status" value="1"/>
</dbReference>
<gene>
    <name evidence="1" type="ORF">AAL_00725</name>
</gene>
<dbReference type="GO" id="GO:0016757">
    <property type="term" value="F:glycosyltransferase activity"/>
    <property type="evidence" value="ECO:0007669"/>
    <property type="project" value="InterPro"/>
</dbReference>
<sequence>MAQDKAFVTVITNIAYLPGLLTLAHSLRQVGSSYPLIALYTSTFPAEGLAALKARNIASLKVPFLSPSKGKDYLDDPRFNDCWTKLVVFSLTQFARLVQLDSDMVVRRNIDSLMDLPLGDDIVFAASHACVCNPLRKSHYPPSWTPANCAFTSQHGDPARAQVEGADPARVGLGDLNSGLLVVKPDKTVFAQIQTHMDEHGNDYTFPDQDLLADLYRGRWAPLPYVFNALKTMRAKGVHDAIWRDDQVKVVHFILSPKPWNELDEHGNWTGTNETHTWWVEANSKRRRDEKASGLIEP</sequence>
<proteinExistence type="predicted"/>
<dbReference type="AlphaFoldDB" id="A0A166V4I0"/>
<organism evidence="1 2">
    <name type="scientific">Moelleriella libera RCEF 2490</name>
    <dbReference type="NCBI Taxonomy" id="1081109"/>
    <lineage>
        <taxon>Eukaryota</taxon>
        <taxon>Fungi</taxon>
        <taxon>Dikarya</taxon>
        <taxon>Ascomycota</taxon>
        <taxon>Pezizomycotina</taxon>
        <taxon>Sordariomycetes</taxon>
        <taxon>Hypocreomycetidae</taxon>
        <taxon>Hypocreales</taxon>
        <taxon>Clavicipitaceae</taxon>
        <taxon>Moelleriella</taxon>
    </lineage>
</organism>
<dbReference type="Proteomes" id="UP000078544">
    <property type="component" value="Unassembled WGS sequence"/>
</dbReference>
<dbReference type="EMBL" id="AZGY01000001">
    <property type="protein sequence ID" value="OAA33260.1"/>
    <property type="molecule type" value="Genomic_DNA"/>
</dbReference>
<dbReference type="InterPro" id="IPR050587">
    <property type="entry name" value="GNT1/Glycosyltrans_8"/>
</dbReference>
<dbReference type="PANTHER" id="PTHR11183">
    <property type="entry name" value="GLYCOGENIN SUBFAMILY MEMBER"/>
    <property type="match status" value="1"/>
</dbReference>
<comment type="caution">
    <text evidence="1">The sequence shown here is derived from an EMBL/GenBank/DDBJ whole genome shotgun (WGS) entry which is preliminary data.</text>
</comment>
<name>A0A166V4I0_9HYPO</name>
<keyword evidence="2" id="KW-1185">Reference proteome</keyword>
<dbReference type="SUPFAM" id="SSF53448">
    <property type="entry name" value="Nucleotide-diphospho-sugar transferases"/>
    <property type="match status" value="1"/>
</dbReference>
<dbReference type="InterPro" id="IPR029044">
    <property type="entry name" value="Nucleotide-diphossugar_trans"/>
</dbReference>
<dbReference type="Gene3D" id="3.90.550.10">
    <property type="entry name" value="Spore Coat Polysaccharide Biosynthesis Protein SpsA, Chain A"/>
    <property type="match status" value="1"/>
</dbReference>
<accession>A0A166V4I0</accession>
<reference evidence="1 2" key="1">
    <citation type="journal article" date="2016" name="Genome Biol. Evol.">
        <title>Divergent and convergent evolution of fungal pathogenicity.</title>
        <authorList>
            <person name="Shang Y."/>
            <person name="Xiao G."/>
            <person name="Zheng P."/>
            <person name="Cen K."/>
            <person name="Zhan S."/>
            <person name="Wang C."/>
        </authorList>
    </citation>
    <scope>NUCLEOTIDE SEQUENCE [LARGE SCALE GENOMIC DNA]</scope>
    <source>
        <strain evidence="1 2">RCEF 2490</strain>
    </source>
</reference>